<dbReference type="InterPro" id="IPR001611">
    <property type="entry name" value="Leu-rich_rpt"/>
</dbReference>
<evidence type="ECO:0000256" key="14">
    <source>
        <dbReference type="SAM" id="Phobius"/>
    </source>
</evidence>
<keyword evidence="3" id="KW-0433">Leucine-rich repeat</keyword>
<dbReference type="InterPro" id="IPR008271">
    <property type="entry name" value="Ser/Thr_kinase_AS"/>
</dbReference>
<dbReference type="InterPro" id="IPR001245">
    <property type="entry name" value="Ser-Thr/Tyr_kinase_cat_dom"/>
</dbReference>
<dbReference type="InterPro" id="IPR011009">
    <property type="entry name" value="Kinase-like_dom_sf"/>
</dbReference>
<organism evidence="16 17">
    <name type="scientific">Vitis rotundifolia</name>
    <name type="common">Muscadine grape</name>
    <dbReference type="NCBI Taxonomy" id="103349"/>
    <lineage>
        <taxon>Eukaryota</taxon>
        <taxon>Viridiplantae</taxon>
        <taxon>Streptophyta</taxon>
        <taxon>Embryophyta</taxon>
        <taxon>Tracheophyta</taxon>
        <taxon>Spermatophyta</taxon>
        <taxon>Magnoliopsida</taxon>
        <taxon>eudicotyledons</taxon>
        <taxon>Gunneridae</taxon>
        <taxon>Pentapetalae</taxon>
        <taxon>rosids</taxon>
        <taxon>Vitales</taxon>
        <taxon>Vitaceae</taxon>
        <taxon>Viteae</taxon>
        <taxon>Vitis</taxon>
    </lineage>
</organism>
<keyword evidence="17" id="KW-1185">Reference proteome</keyword>
<dbReference type="PROSITE" id="PS50011">
    <property type="entry name" value="PROTEIN_KINASE_DOM"/>
    <property type="match status" value="1"/>
</dbReference>
<comment type="caution">
    <text evidence="16">The sequence shown here is derived from an EMBL/GenBank/DDBJ whole genome shotgun (WGS) entry which is preliminary data.</text>
</comment>
<dbReference type="Pfam" id="PF00560">
    <property type="entry name" value="LRR_1"/>
    <property type="match status" value="8"/>
</dbReference>
<dbReference type="PANTHER" id="PTHR48056:SF29">
    <property type="entry name" value="RECEPTOR-LIKE PROTEIN KINASE HSL1"/>
    <property type="match status" value="1"/>
</dbReference>
<keyword evidence="12" id="KW-0325">Glycoprotein</keyword>
<evidence type="ECO:0000259" key="15">
    <source>
        <dbReference type="PROSITE" id="PS50011"/>
    </source>
</evidence>
<dbReference type="SUPFAM" id="SSF52058">
    <property type="entry name" value="L domain-like"/>
    <property type="match status" value="2"/>
</dbReference>
<evidence type="ECO:0000256" key="10">
    <source>
        <dbReference type="ARBA" id="ARBA00022989"/>
    </source>
</evidence>
<keyword evidence="7 13" id="KW-0547">Nucleotide-binding</keyword>
<evidence type="ECO:0000256" key="5">
    <source>
        <dbReference type="ARBA" id="ARBA00022692"/>
    </source>
</evidence>
<evidence type="ECO:0000313" key="16">
    <source>
        <dbReference type="EMBL" id="KAJ9702197.1"/>
    </source>
</evidence>
<evidence type="ECO:0000313" key="17">
    <source>
        <dbReference type="Proteomes" id="UP001168098"/>
    </source>
</evidence>
<dbReference type="FunFam" id="3.80.10.10:FF:000095">
    <property type="entry name" value="LRR receptor-like serine/threonine-protein kinase GSO1"/>
    <property type="match status" value="1"/>
</dbReference>
<dbReference type="AlphaFoldDB" id="A0AA39A780"/>
<gene>
    <name evidence="16" type="ORF">PVL29_004102</name>
</gene>
<sequence>MTDTNLIGGIPGSFNNLSRLEHLDLSFNNLNGSIPGGMLKLNNLANLYLYNNRLSGHIPWRIESFNLIDIDLSSNNLIGSIPEGLGKLQNLTSLSLFWNRLSGVVPPSIALIPSLKILRIFRNRLGGALPSELGLLSNLEVLDISENQLSGPMPQHLCARGTLFALIASSNKLSGQVPKSLGDCGSLLILQLFNNSFSGEIPSGLWASSNLTSLMLNNNLFSGKLPGKLGSNLLSVEISNNRLSGPIPVGISSWVNIKEFKASNNLLSGKIPVALTSLPSLSTLLLDGNQFSGQLPSEIYSWNSLTTLNFARNQFSGPIPKAICSLPRLTFLDLSENQFSGQVPSELGHFNPKSLNLSSNNLSGKIPHQLEKWDYENSFSNNPKLCGNIPTLKRCSESHKLPTKYLAMIIAFPIVGFVVIMSLCTFFRVRDHSKEKGRDQGNNLETQWKFTAYQMLNFTEDDILSNLKEESLIGKGGSGMVYRVPINNSSECVAVKRIWINDRKLDKNLEKQFTAEAQILGSIRHANIVKMLCTISSESSKLLVYEYMENQSLDKWLHGKKRASSTSSTQDAVLDWPKRRQVAIGAAQGLRYMHEDCYNSIIHRDVKSSNILLDSQFKAKIADFGLAKMLTKQEESGTTSDFLGSYGYIAPGKHIQEFYPNVCPSFLFCFLQNLWYRTFLIWMTERAYTCKANEKMDVYSYGVVLLELTTGREANKGNGNKNLAEWAWKHLEDEKPIEEALDGEIMEQCYREEMIRVFKLGLRCTGKEPSARPHMKEVVSILGRLGH</sequence>
<dbReference type="InterPro" id="IPR003591">
    <property type="entry name" value="Leu-rich_rpt_typical-subtyp"/>
</dbReference>
<evidence type="ECO:0000256" key="11">
    <source>
        <dbReference type="ARBA" id="ARBA00023136"/>
    </source>
</evidence>
<name>A0AA39A780_VITRO</name>
<dbReference type="SMART" id="SM00369">
    <property type="entry name" value="LRR_TYP"/>
    <property type="match status" value="5"/>
</dbReference>
<evidence type="ECO:0000256" key="8">
    <source>
        <dbReference type="ARBA" id="ARBA00022777"/>
    </source>
</evidence>
<dbReference type="InterPro" id="IPR017441">
    <property type="entry name" value="Protein_kinase_ATP_BS"/>
</dbReference>
<evidence type="ECO:0000256" key="7">
    <source>
        <dbReference type="ARBA" id="ARBA00022741"/>
    </source>
</evidence>
<dbReference type="SUPFAM" id="SSF56112">
    <property type="entry name" value="Protein kinase-like (PK-like)"/>
    <property type="match status" value="1"/>
</dbReference>
<dbReference type="PROSITE" id="PS00107">
    <property type="entry name" value="PROTEIN_KINASE_ATP"/>
    <property type="match status" value="1"/>
</dbReference>
<evidence type="ECO:0000256" key="1">
    <source>
        <dbReference type="ARBA" id="ARBA00004167"/>
    </source>
</evidence>
<dbReference type="FunFam" id="3.80.10.10:FF:000221">
    <property type="entry name" value="Leucine-rich repeat receptor-like protein kinase PXL1"/>
    <property type="match status" value="1"/>
</dbReference>
<dbReference type="Gene3D" id="3.80.10.10">
    <property type="entry name" value="Ribonuclease Inhibitor"/>
    <property type="match status" value="3"/>
</dbReference>
<dbReference type="GO" id="GO:0005524">
    <property type="term" value="F:ATP binding"/>
    <property type="evidence" value="ECO:0007669"/>
    <property type="project" value="UniProtKB-UniRule"/>
</dbReference>
<feature type="binding site" evidence="13">
    <location>
        <position position="496"/>
    </location>
    <ligand>
        <name>ATP</name>
        <dbReference type="ChEBI" id="CHEBI:30616"/>
    </ligand>
</feature>
<evidence type="ECO:0000256" key="6">
    <source>
        <dbReference type="ARBA" id="ARBA00022737"/>
    </source>
</evidence>
<dbReference type="GO" id="GO:0016020">
    <property type="term" value="C:membrane"/>
    <property type="evidence" value="ECO:0007669"/>
    <property type="project" value="UniProtKB-SubCell"/>
</dbReference>
<dbReference type="InterPro" id="IPR032675">
    <property type="entry name" value="LRR_dom_sf"/>
</dbReference>
<evidence type="ECO:0000256" key="2">
    <source>
        <dbReference type="ARBA" id="ARBA00022527"/>
    </source>
</evidence>
<keyword evidence="11 14" id="KW-0472">Membrane</keyword>
<evidence type="ECO:0000256" key="12">
    <source>
        <dbReference type="ARBA" id="ARBA00023180"/>
    </source>
</evidence>
<evidence type="ECO:0000256" key="3">
    <source>
        <dbReference type="ARBA" id="ARBA00022614"/>
    </source>
</evidence>
<dbReference type="InterPro" id="IPR000719">
    <property type="entry name" value="Prot_kinase_dom"/>
</dbReference>
<proteinExistence type="predicted"/>
<evidence type="ECO:0000256" key="4">
    <source>
        <dbReference type="ARBA" id="ARBA00022679"/>
    </source>
</evidence>
<dbReference type="PRINTS" id="PR00019">
    <property type="entry name" value="LEURICHRPT"/>
</dbReference>
<evidence type="ECO:0000256" key="13">
    <source>
        <dbReference type="PROSITE-ProRule" id="PRU10141"/>
    </source>
</evidence>
<dbReference type="Proteomes" id="UP001168098">
    <property type="component" value="Unassembled WGS sequence"/>
</dbReference>
<dbReference type="InterPro" id="IPR050647">
    <property type="entry name" value="Plant_LRR-RLKs"/>
</dbReference>
<dbReference type="SMART" id="SM00220">
    <property type="entry name" value="S_TKc"/>
    <property type="match status" value="1"/>
</dbReference>
<accession>A0AA39A780</accession>
<dbReference type="Pfam" id="PF07714">
    <property type="entry name" value="PK_Tyr_Ser-Thr"/>
    <property type="match status" value="1"/>
</dbReference>
<reference evidence="16 17" key="1">
    <citation type="journal article" date="2023" name="BMC Biotechnol.">
        <title>Vitis rotundifolia cv Carlos genome sequencing.</title>
        <authorList>
            <person name="Huff M."/>
            <person name="Hulse-Kemp A."/>
            <person name="Scheffler B."/>
            <person name="Youngblood R."/>
            <person name="Simpson S."/>
            <person name="Babiker E."/>
            <person name="Staton M."/>
        </authorList>
    </citation>
    <scope>NUCLEOTIDE SEQUENCE [LARGE SCALE GENOMIC DNA]</scope>
    <source>
        <tissue evidence="16">Leaf</tissue>
    </source>
</reference>
<keyword evidence="5 14" id="KW-0812">Transmembrane</keyword>
<dbReference type="FunFam" id="1.10.510.10:FF:001424">
    <property type="entry name" value="Protein kinase superfamily protein"/>
    <property type="match status" value="1"/>
</dbReference>
<dbReference type="Pfam" id="PF00069">
    <property type="entry name" value="Pkinase"/>
    <property type="match status" value="1"/>
</dbReference>
<keyword evidence="2" id="KW-0723">Serine/threonine-protein kinase</keyword>
<dbReference type="GO" id="GO:0033612">
    <property type="term" value="F:receptor serine/threonine kinase binding"/>
    <property type="evidence" value="ECO:0007669"/>
    <property type="project" value="TreeGrafter"/>
</dbReference>
<keyword evidence="8" id="KW-0418">Kinase</keyword>
<dbReference type="Gene3D" id="1.10.510.10">
    <property type="entry name" value="Transferase(Phosphotransferase) domain 1"/>
    <property type="match status" value="1"/>
</dbReference>
<feature type="transmembrane region" description="Helical" evidence="14">
    <location>
        <begin position="405"/>
        <end position="429"/>
    </location>
</feature>
<keyword evidence="6" id="KW-0677">Repeat</keyword>
<dbReference type="PANTHER" id="PTHR48056">
    <property type="entry name" value="LRR RECEPTOR-LIKE SERINE/THREONINE-PROTEIN KINASE-RELATED"/>
    <property type="match status" value="1"/>
</dbReference>
<protein>
    <recommendedName>
        <fullName evidence="15">Protein kinase domain-containing protein</fullName>
    </recommendedName>
</protein>
<keyword evidence="10 14" id="KW-1133">Transmembrane helix</keyword>
<evidence type="ECO:0000256" key="9">
    <source>
        <dbReference type="ARBA" id="ARBA00022840"/>
    </source>
</evidence>
<dbReference type="GO" id="GO:0004674">
    <property type="term" value="F:protein serine/threonine kinase activity"/>
    <property type="evidence" value="ECO:0007669"/>
    <property type="project" value="UniProtKB-KW"/>
</dbReference>
<keyword evidence="4" id="KW-0808">Transferase</keyword>
<comment type="subcellular location">
    <subcellularLocation>
        <location evidence="1">Membrane</location>
        <topology evidence="1">Single-pass membrane protein</topology>
    </subcellularLocation>
</comment>
<dbReference type="Gene3D" id="3.30.200.20">
    <property type="entry name" value="Phosphorylase Kinase, domain 1"/>
    <property type="match status" value="1"/>
</dbReference>
<keyword evidence="9 13" id="KW-0067">ATP-binding</keyword>
<dbReference type="EMBL" id="JARBHA010000004">
    <property type="protein sequence ID" value="KAJ9702197.1"/>
    <property type="molecule type" value="Genomic_DNA"/>
</dbReference>
<dbReference type="PROSITE" id="PS00108">
    <property type="entry name" value="PROTEIN_KINASE_ST"/>
    <property type="match status" value="1"/>
</dbReference>
<feature type="domain" description="Protein kinase" evidence="15">
    <location>
        <begin position="467"/>
        <end position="787"/>
    </location>
</feature>